<dbReference type="GO" id="GO:0008380">
    <property type="term" value="P:RNA splicing"/>
    <property type="evidence" value="ECO:0007669"/>
    <property type="project" value="UniProtKB-KW"/>
</dbReference>
<evidence type="ECO:0000256" key="1">
    <source>
        <dbReference type="ARBA" id="ARBA00004123"/>
    </source>
</evidence>
<keyword evidence="3" id="KW-0507">mRNA processing</keyword>
<protein>
    <submittedName>
        <fullName evidence="7">Uncharacterized protein</fullName>
    </submittedName>
</protein>
<dbReference type="GO" id="GO:0006397">
    <property type="term" value="P:mRNA processing"/>
    <property type="evidence" value="ECO:0007669"/>
    <property type="project" value="UniProtKB-KW"/>
</dbReference>
<dbReference type="AlphaFoldDB" id="A0A0P1B228"/>
<evidence type="ECO:0000313" key="8">
    <source>
        <dbReference type="Proteomes" id="UP000054928"/>
    </source>
</evidence>
<sequence length="222" mass="24286">MESMSSSEEGFEEQWDDMAIVRAFEAAMLDQRTQISTFSPSNGGKHKHLKGTMEARTMSEICKDDKERYENRTTVTSAANETEKQGRPNALNRQQKQRETAVQQQVSSDVYQAAYAQAYAHFQAQFQAAYPATISQQLNGLNAQAPAVTVASTNNPPPPPLVPPTPTPFANMPGASASFTGATSVAGGPDDGLANVLLAWYQSGYYTGRFQAMQEMKLHGRR</sequence>
<dbReference type="OrthoDB" id="197400at2759"/>
<keyword evidence="8" id="KW-1185">Reference proteome</keyword>
<proteinExistence type="inferred from homology"/>
<organism evidence="7 8">
    <name type="scientific">Plasmopara halstedii</name>
    <name type="common">Downy mildew of sunflower</name>
    <dbReference type="NCBI Taxonomy" id="4781"/>
    <lineage>
        <taxon>Eukaryota</taxon>
        <taxon>Sar</taxon>
        <taxon>Stramenopiles</taxon>
        <taxon>Oomycota</taxon>
        <taxon>Peronosporomycetes</taxon>
        <taxon>Peronosporales</taxon>
        <taxon>Peronosporaceae</taxon>
        <taxon>Plasmopara</taxon>
    </lineage>
</organism>
<evidence type="ECO:0000256" key="5">
    <source>
        <dbReference type="ARBA" id="ARBA00023242"/>
    </source>
</evidence>
<dbReference type="STRING" id="4781.A0A0P1B228"/>
<dbReference type="RefSeq" id="XP_024584431.1">
    <property type="nucleotide sequence ID" value="XM_024719098.1"/>
</dbReference>
<evidence type="ECO:0000256" key="6">
    <source>
        <dbReference type="SAM" id="MobiDB-lite"/>
    </source>
</evidence>
<dbReference type="GeneID" id="36400593"/>
<dbReference type="PANTHER" id="PTHR39267">
    <property type="entry name" value="SURVIVAL MOTOR NEURON-LIKE PROTEIN 1"/>
    <property type="match status" value="1"/>
</dbReference>
<dbReference type="GO" id="GO:0005634">
    <property type="term" value="C:nucleus"/>
    <property type="evidence" value="ECO:0007669"/>
    <property type="project" value="UniProtKB-SubCell"/>
</dbReference>
<dbReference type="OMA" id="IMKAFDA"/>
<dbReference type="Proteomes" id="UP000054928">
    <property type="component" value="Unassembled WGS sequence"/>
</dbReference>
<keyword evidence="5" id="KW-0539">Nucleus</keyword>
<evidence type="ECO:0000256" key="4">
    <source>
        <dbReference type="ARBA" id="ARBA00023187"/>
    </source>
</evidence>
<dbReference type="InterPro" id="IPR047313">
    <property type="entry name" value="SMN_C"/>
</dbReference>
<evidence type="ECO:0000313" key="7">
    <source>
        <dbReference type="EMBL" id="CEG48062.1"/>
    </source>
</evidence>
<evidence type="ECO:0000256" key="2">
    <source>
        <dbReference type="ARBA" id="ARBA00005371"/>
    </source>
</evidence>
<name>A0A0P1B228_PLAHL</name>
<comment type="subcellular location">
    <subcellularLocation>
        <location evidence="1">Nucleus</location>
    </subcellularLocation>
</comment>
<accession>A0A0P1B228</accession>
<comment type="similarity">
    <text evidence="2">Belongs to the SMN family.</text>
</comment>
<evidence type="ECO:0000256" key="3">
    <source>
        <dbReference type="ARBA" id="ARBA00022664"/>
    </source>
</evidence>
<keyword evidence="4" id="KW-0508">mRNA splicing</keyword>
<dbReference type="CDD" id="cd22852">
    <property type="entry name" value="SMN_C"/>
    <property type="match status" value="1"/>
</dbReference>
<dbReference type="EMBL" id="CCYD01002887">
    <property type="protein sequence ID" value="CEG48062.1"/>
    <property type="molecule type" value="Genomic_DNA"/>
</dbReference>
<dbReference type="PANTHER" id="PTHR39267:SF1">
    <property type="entry name" value="SURVIVAL MOTOR NEURON PROTEIN"/>
    <property type="match status" value="1"/>
</dbReference>
<feature type="region of interest" description="Disordered" evidence="6">
    <location>
        <begin position="63"/>
        <end position="101"/>
    </location>
</feature>
<reference evidence="8" key="1">
    <citation type="submission" date="2014-09" db="EMBL/GenBank/DDBJ databases">
        <authorList>
            <person name="Sharma Rahul"/>
            <person name="Thines Marco"/>
        </authorList>
    </citation>
    <scope>NUCLEOTIDE SEQUENCE [LARGE SCALE GENOMIC DNA]</scope>
</reference>
<dbReference type="InterPro" id="IPR040424">
    <property type="entry name" value="Smn1"/>
</dbReference>